<evidence type="ECO:0000313" key="2">
    <source>
        <dbReference type="Proteomes" id="UP000194003"/>
    </source>
</evidence>
<organism evidence="1 2">
    <name type="scientific">Magnetofaba australis IT-1</name>
    <dbReference type="NCBI Taxonomy" id="1434232"/>
    <lineage>
        <taxon>Bacteria</taxon>
        <taxon>Pseudomonadati</taxon>
        <taxon>Pseudomonadota</taxon>
        <taxon>Magnetococcia</taxon>
        <taxon>Magnetococcales</taxon>
        <taxon>Magnetococcaceae</taxon>
        <taxon>Magnetofaba</taxon>
    </lineage>
</organism>
<dbReference type="EMBL" id="LVJN01000020">
    <property type="protein sequence ID" value="OSM01552.1"/>
    <property type="molecule type" value="Genomic_DNA"/>
</dbReference>
<sequence>MDRLREIAGGRRDEANGQRQWWRNRSVDLFVWLDDAGALVRFHLSYEALGKQRAFVWRAGQRSAEHLDVRGGESDPQHNRAPLLDARAALRVEQGAALLDGLKLAATDLPAAWGPQLVAYIAQAVSGNEGAEQPQQ</sequence>
<accession>A0A1Y2K0Q6</accession>
<dbReference type="STRING" id="1434232.MAIT1_01548"/>
<name>A0A1Y2K0Q6_9PROT</name>
<gene>
    <name evidence="1" type="ORF">MAIT1_01548</name>
</gene>
<evidence type="ECO:0000313" key="1">
    <source>
        <dbReference type="EMBL" id="OSM01552.1"/>
    </source>
</evidence>
<dbReference type="RefSeq" id="WP_085443434.1">
    <property type="nucleotide sequence ID" value="NZ_LVJN01000020.1"/>
</dbReference>
<proteinExistence type="predicted"/>
<dbReference type="Proteomes" id="UP000194003">
    <property type="component" value="Unassembled WGS sequence"/>
</dbReference>
<comment type="caution">
    <text evidence="1">The sequence shown here is derived from an EMBL/GenBank/DDBJ whole genome shotgun (WGS) entry which is preliminary data.</text>
</comment>
<dbReference type="AlphaFoldDB" id="A0A1Y2K0Q6"/>
<keyword evidence="2" id="KW-1185">Reference proteome</keyword>
<reference evidence="1 2" key="1">
    <citation type="journal article" date="2016" name="BMC Genomics">
        <title>Combined genomic and structural analyses of a cultured magnetotactic bacterium reveals its niche adaptation to a dynamic environment.</title>
        <authorList>
            <person name="Araujo A.C."/>
            <person name="Morillo V."/>
            <person name="Cypriano J."/>
            <person name="Teixeira L.C."/>
            <person name="Leao P."/>
            <person name="Lyra S."/>
            <person name="Almeida L.G."/>
            <person name="Bazylinski D.A."/>
            <person name="Vasconcellos A.T."/>
            <person name="Abreu F."/>
            <person name="Lins U."/>
        </authorList>
    </citation>
    <scope>NUCLEOTIDE SEQUENCE [LARGE SCALE GENOMIC DNA]</scope>
    <source>
        <strain evidence="1 2">IT-1</strain>
    </source>
</reference>
<protein>
    <submittedName>
        <fullName evidence="1">Uncharacterized protein</fullName>
    </submittedName>
</protein>